<evidence type="ECO:0000256" key="3">
    <source>
        <dbReference type="ARBA" id="ARBA00022691"/>
    </source>
</evidence>
<dbReference type="PROSITE" id="PS51581">
    <property type="entry name" value="SAM_GTMT"/>
    <property type="match status" value="1"/>
</dbReference>
<dbReference type="RefSeq" id="WP_224197421.1">
    <property type="nucleotide sequence ID" value="NZ_JAIRAU010000057.1"/>
</dbReference>
<organism evidence="6 7">
    <name type="scientific">Nannocystis pusilla</name>
    <dbReference type="NCBI Taxonomy" id="889268"/>
    <lineage>
        <taxon>Bacteria</taxon>
        <taxon>Pseudomonadati</taxon>
        <taxon>Myxococcota</taxon>
        <taxon>Polyangia</taxon>
        <taxon>Nannocystales</taxon>
        <taxon>Nannocystaceae</taxon>
        <taxon>Nannocystis</taxon>
    </lineage>
</organism>
<evidence type="ECO:0000256" key="1">
    <source>
        <dbReference type="ARBA" id="ARBA00022603"/>
    </source>
</evidence>
<feature type="region of interest" description="SAM motif III" evidence="4">
    <location>
        <begin position="164"/>
        <end position="173"/>
    </location>
</feature>
<comment type="caution">
    <text evidence="6">The sequence shown here is derived from an EMBL/GenBank/DDBJ whole genome shotgun (WGS) entry which is preliminary data.</text>
</comment>
<dbReference type="InterPro" id="IPR029063">
    <property type="entry name" value="SAM-dependent_MTases_sf"/>
</dbReference>
<evidence type="ECO:0000313" key="6">
    <source>
        <dbReference type="EMBL" id="MBZ5715687.1"/>
    </source>
</evidence>
<reference evidence="6" key="1">
    <citation type="submission" date="2021-08" db="EMBL/GenBank/DDBJ databases">
        <authorList>
            <person name="Stevens D.C."/>
        </authorList>
    </citation>
    <scope>NUCLEOTIDE SEQUENCE</scope>
    <source>
        <strain evidence="6">DSM 53165</strain>
    </source>
</reference>
<protein>
    <submittedName>
        <fullName evidence="6">Methyltransferase domain-containing protein</fullName>
    </submittedName>
</protein>
<keyword evidence="1 4" id="KW-0489">Methyltransferase</keyword>
<keyword evidence="3 4" id="KW-0949">S-adenosyl-L-methionine</keyword>
<dbReference type="EMBL" id="JAIRAU010000057">
    <property type="protein sequence ID" value="MBZ5715687.1"/>
    <property type="molecule type" value="Genomic_DNA"/>
</dbReference>
<name>A0ABS7U562_9BACT</name>
<dbReference type="InterPro" id="IPR025774">
    <property type="entry name" value="PiNMT-like"/>
</dbReference>
<feature type="domain" description="Methyltransferase type 11" evidence="5">
    <location>
        <begin position="75"/>
        <end position="173"/>
    </location>
</feature>
<dbReference type="GO" id="GO:0032259">
    <property type="term" value="P:methylation"/>
    <property type="evidence" value="ECO:0007669"/>
    <property type="project" value="UniProtKB-KW"/>
</dbReference>
<proteinExistence type="inferred from homology"/>
<evidence type="ECO:0000256" key="4">
    <source>
        <dbReference type="PROSITE-ProRule" id="PRU00914"/>
    </source>
</evidence>
<dbReference type="Proteomes" id="UP001139031">
    <property type="component" value="Unassembled WGS sequence"/>
</dbReference>
<evidence type="ECO:0000313" key="7">
    <source>
        <dbReference type="Proteomes" id="UP001139031"/>
    </source>
</evidence>
<dbReference type="PANTHER" id="PTHR44068">
    <property type="entry name" value="ZGC:194242"/>
    <property type="match status" value="1"/>
</dbReference>
<dbReference type="Pfam" id="PF08241">
    <property type="entry name" value="Methyltransf_11"/>
    <property type="match status" value="1"/>
</dbReference>
<evidence type="ECO:0000256" key="2">
    <source>
        <dbReference type="ARBA" id="ARBA00022679"/>
    </source>
</evidence>
<gene>
    <name evidence="6" type="ORF">K7C98_41210</name>
</gene>
<evidence type="ECO:0000259" key="5">
    <source>
        <dbReference type="Pfam" id="PF08241"/>
    </source>
</evidence>
<dbReference type="Gene3D" id="3.40.50.150">
    <property type="entry name" value="Vaccinia Virus protein VP39"/>
    <property type="match status" value="1"/>
</dbReference>
<dbReference type="GO" id="GO:0008168">
    <property type="term" value="F:methyltransferase activity"/>
    <property type="evidence" value="ECO:0007669"/>
    <property type="project" value="UniProtKB-KW"/>
</dbReference>
<dbReference type="InterPro" id="IPR013216">
    <property type="entry name" value="Methyltransf_11"/>
</dbReference>
<keyword evidence="7" id="KW-1185">Reference proteome</keyword>
<accession>A0ABS7U562</accession>
<sequence>MDDVFSLSRPVDELHAAIVEHFDGMIDLYEELWGEHIHHGFWAPGDAGQDRHAAQARTVHELIAFGEVPRGAHVLDAGSGIGAASILLARELGCRVDGITLSGAQVERARAKAGAAGVAESVRFHVADALATPFAARTFDVVWALEICELLPDKLAFFRECMRVLKPGGRLIVATWCCRDDRPTRDEAALLRRLYREMALAYVLPLRGYAGLCEACGFADVRAADWTENTRHTWDLTSEAVAPLVRNPRLAWSLIRRKGLDVFRFLRAVPLMRQAYARGVMRYGVVRASSRGA</sequence>
<dbReference type="PANTHER" id="PTHR44068:SF11">
    <property type="entry name" value="GERANYL DIPHOSPHATE 2-C-METHYLTRANSFERASE"/>
    <property type="match status" value="1"/>
</dbReference>
<dbReference type="CDD" id="cd02440">
    <property type="entry name" value="AdoMet_MTases"/>
    <property type="match status" value="1"/>
</dbReference>
<dbReference type="InterPro" id="IPR050447">
    <property type="entry name" value="Erg6_SMT_methyltransf"/>
</dbReference>
<feature type="region of interest" description="SAM motif II" evidence="4">
    <location>
        <begin position="137"/>
        <end position="145"/>
    </location>
</feature>
<comment type="similarity">
    <text evidence="4">Belongs to the class I-like SAM-binding methyltransferase superfamily. gTMT family.</text>
</comment>
<dbReference type="SUPFAM" id="SSF53335">
    <property type="entry name" value="S-adenosyl-L-methionine-dependent methyltransferases"/>
    <property type="match status" value="1"/>
</dbReference>
<feature type="region of interest" description="SAM motif I" evidence="4">
    <location>
        <begin position="74"/>
        <end position="83"/>
    </location>
</feature>
<keyword evidence="2 4" id="KW-0808">Transferase</keyword>